<sequence length="49" mass="6097">MIKEIEKYFIKQYMKQDVRVLPGHWPDFKSKQEVDEWIQLINRVMKAMK</sequence>
<organism evidence="1 2">
    <name type="scientific">Zhenhengia yiwuensis</name>
    <dbReference type="NCBI Taxonomy" id="2763666"/>
    <lineage>
        <taxon>Bacteria</taxon>
        <taxon>Bacillati</taxon>
        <taxon>Bacillota</taxon>
        <taxon>Clostridia</taxon>
        <taxon>Lachnospirales</taxon>
        <taxon>Lachnospiraceae</taxon>
        <taxon>Zhenhengia</taxon>
    </lineage>
</organism>
<dbReference type="AlphaFoldDB" id="A0A926EHZ6"/>
<gene>
    <name evidence="1" type="ORF">H8718_10370</name>
</gene>
<comment type="caution">
    <text evidence="1">The sequence shown here is derived from an EMBL/GenBank/DDBJ whole genome shotgun (WGS) entry which is preliminary data.</text>
</comment>
<reference evidence="1" key="1">
    <citation type="submission" date="2020-08" db="EMBL/GenBank/DDBJ databases">
        <title>Genome public.</title>
        <authorList>
            <person name="Liu C."/>
            <person name="Sun Q."/>
        </authorList>
    </citation>
    <scope>NUCLEOTIDE SEQUENCE</scope>
    <source>
        <strain evidence="1">NSJ-12</strain>
    </source>
</reference>
<keyword evidence="2" id="KW-1185">Reference proteome</keyword>
<proteinExistence type="predicted"/>
<protein>
    <submittedName>
        <fullName evidence="1">Uncharacterized protein</fullName>
    </submittedName>
</protein>
<dbReference type="RefSeq" id="WP_249332826.1">
    <property type="nucleotide sequence ID" value="NZ_JACRSY010000015.1"/>
</dbReference>
<accession>A0A926EHZ6</accession>
<dbReference type="Proteomes" id="UP000655830">
    <property type="component" value="Unassembled WGS sequence"/>
</dbReference>
<name>A0A926EHZ6_9FIRM</name>
<evidence type="ECO:0000313" key="2">
    <source>
        <dbReference type="Proteomes" id="UP000655830"/>
    </source>
</evidence>
<dbReference type="EMBL" id="JACRSY010000015">
    <property type="protein sequence ID" value="MBC8579929.1"/>
    <property type="molecule type" value="Genomic_DNA"/>
</dbReference>
<evidence type="ECO:0000313" key="1">
    <source>
        <dbReference type="EMBL" id="MBC8579929.1"/>
    </source>
</evidence>